<dbReference type="AlphaFoldDB" id="A0A8W8JSA8"/>
<dbReference type="Proteomes" id="UP000005408">
    <property type="component" value="Unassembled WGS sequence"/>
</dbReference>
<protein>
    <recommendedName>
        <fullName evidence="1">Glycolipid transfer protein domain-containing protein</fullName>
    </recommendedName>
</protein>
<organism evidence="2 3">
    <name type="scientific">Magallana gigas</name>
    <name type="common">Pacific oyster</name>
    <name type="synonym">Crassostrea gigas</name>
    <dbReference type="NCBI Taxonomy" id="29159"/>
    <lineage>
        <taxon>Eukaryota</taxon>
        <taxon>Metazoa</taxon>
        <taxon>Spiralia</taxon>
        <taxon>Lophotrochozoa</taxon>
        <taxon>Mollusca</taxon>
        <taxon>Bivalvia</taxon>
        <taxon>Autobranchia</taxon>
        <taxon>Pteriomorphia</taxon>
        <taxon>Ostreida</taxon>
        <taxon>Ostreoidea</taxon>
        <taxon>Ostreidae</taxon>
        <taxon>Magallana</taxon>
    </lineage>
</organism>
<keyword evidence="3" id="KW-1185">Reference proteome</keyword>
<dbReference type="EnsemblMetazoa" id="G20292.5">
    <property type="protein sequence ID" value="G20292.5:cds"/>
    <property type="gene ID" value="G20292"/>
</dbReference>
<dbReference type="PANTHER" id="PTHR10219:SF43">
    <property type="entry name" value="GLYCOLIPID TRANSFER PROTEIN DOMAIN-CONTAINING PROTEIN"/>
    <property type="match status" value="1"/>
</dbReference>
<dbReference type="Gene3D" id="1.10.3520.10">
    <property type="entry name" value="Glycolipid transfer protein"/>
    <property type="match status" value="1"/>
</dbReference>
<dbReference type="SUPFAM" id="SSF110004">
    <property type="entry name" value="Glycolipid transfer protein, GLTP"/>
    <property type="match status" value="1"/>
</dbReference>
<dbReference type="EnsemblMetazoa" id="G20292.2">
    <property type="protein sequence ID" value="G20292.2:cds"/>
    <property type="gene ID" value="G20292"/>
</dbReference>
<evidence type="ECO:0000259" key="1">
    <source>
        <dbReference type="Pfam" id="PF08718"/>
    </source>
</evidence>
<dbReference type="OrthoDB" id="116883at2759"/>
<dbReference type="Pfam" id="PF08718">
    <property type="entry name" value="GLTP"/>
    <property type="match status" value="1"/>
</dbReference>
<evidence type="ECO:0000313" key="3">
    <source>
        <dbReference type="Proteomes" id="UP000005408"/>
    </source>
</evidence>
<feature type="domain" description="Glycolipid transfer protein" evidence="1">
    <location>
        <begin position="31"/>
        <end position="170"/>
    </location>
</feature>
<dbReference type="InterPro" id="IPR036497">
    <property type="entry name" value="GLTP_sf"/>
</dbReference>
<evidence type="ECO:0000313" key="2">
    <source>
        <dbReference type="EnsemblMetazoa" id="G20292.6:cds"/>
    </source>
</evidence>
<dbReference type="GO" id="GO:1902388">
    <property type="term" value="F:ceramide 1-phosphate transfer activity"/>
    <property type="evidence" value="ECO:0007669"/>
    <property type="project" value="TreeGrafter"/>
</dbReference>
<dbReference type="EnsemblMetazoa" id="G20292.6">
    <property type="protein sequence ID" value="G20292.6:cds"/>
    <property type="gene ID" value="G20292"/>
</dbReference>
<sequence>MAEFEEDAKKDFDLEVVEVNFRESLKEDHDVDLKCYLRAYSELARFFRLCGTLFYFVAKDLEGKINVITDLMQKNNQSYCTVRALMLQEASSSQRPGACALLRLHRALELILQFMARLSKSSDDERTSDIAAEVYKNTMAKHDTWLVQKLAGFAMYTLPSRKTLIETMCKQDYEQSSLLVQRATEAGKPVFDAIELEFTSRGMN</sequence>
<dbReference type="GO" id="GO:0016020">
    <property type="term" value="C:membrane"/>
    <property type="evidence" value="ECO:0007669"/>
    <property type="project" value="TreeGrafter"/>
</dbReference>
<name>A0A8W8JSA8_MAGGI</name>
<accession>A0A8W8JSA8</accession>
<dbReference type="OMA" id="ICTDSYN"/>
<dbReference type="InterPro" id="IPR014830">
    <property type="entry name" value="Glycolipid_transfer_prot_dom"/>
</dbReference>
<reference evidence="2" key="1">
    <citation type="submission" date="2022-08" db="UniProtKB">
        <authorList>
            <consortium name="EnsemblMetazoa"/>
        </authorList>
    </citation>
    <scope>IDENTIFICATION</scope>
    <source>
        <strain evidence="2">05x7-T-G4-1.051#20</strain>
    </source>
</reference>
<proteinExistence type="predicted"/>
<dbReference type="GO" id="GO:0005829">
    <property type="term" value="C:cytosol"/>
    <property type="evidence" value="ECO:0007669"/>
    <property type="project" value="TreeGrafter"/>
</dbReference>
<dbReference type="PANTHER" id="PTHR10219">
    <property type="entry name" value="GLYCOLIPID TRANSFER PROTEIN-RELATED"/>
    <property type="match status" value="1"/>
</dbReference>
<dbReference type="GO" id="GO:1902387">
    <property type="term" value="F:ceramide 1-phosphate binding"/>
    <property type="evidence" value="ECO:0007669"/>
    <property type="project" value="TreeGrafter"/>
</dbReference>